<sequence>MELPQEPRRLSNVTENRSERVHSLFTSAALNKGPLASRDTMHTKVSHFSSVRYSQDQSKNLLTKDQGKDKDKESTGSRLLNMLRQTLQESESEEVVVKQETPTLVPFGDVVGCLAVHIKNCRQLIPKISSQHRNSLFFRISVNNIVKCTKTHSLKSTANEKNPVIKFNDVKYFSVQVPRRQEDERNKIFLELMQYDETGKFPTLIGSVEVHLYQIIQKGCFTEELQILHDNTFVCRVDVEFMFSYGNFGYGFSHQLKPLQKHIQPSMFMNIAPPPERTDPQTNVITPQPVEYPAFLSPDLNVTIGTRTDVKHPNQTPVVRLEKLQQQPRERLERMKKVYRNLNTWTEKADYLGSIINPKLGHKDSKEGNVTEVLENQSNNPYEEMSVKITLDVPVIQKESETTSNELQNNNVKKDSIIPTFTIYNEDEPIVIPPKIEQSTLSPRESPFLTIPNVEIPQGDKMPPLNEYQLEAMPEEKKKYVPFTSELQLNVKYPRMIKTDSSPTQVKLRNFCVKLQE</sequence>
<keyword evidence="1" id="KW-1185">Reference proteome</keyword>
<accession>A0AC58MDN2</accession>
<evidence type="ECO:0000313" key="1">
    <source>
        <dbReference type="Proteomes" id="UP001732720"/>
    </source>
</evidence>
<proteinExistence type="predicted"/>
<evidence type="ECO:0000313" key="2">
    <source>
        <dbReference type="RefSeq" id="XP_073927516.1"/>
    </source>
</evidence>
<reference evidence="2" key="1">
    <citation type="submission" date="2025-08" db="UniProtKB">
        <authorList>
            <consortium name="RefSeq"/>
        </authorList>
    </citation>
    <scope>IDENTIFICATION</scope>
</reference>
<dbReference type="RefSeq" id="XP_073927516.1">
    <property type="nucleotide sequence ID" value="XM_074071415.1"/>
</dbReference>
<protein>
    <submittedName>
        <fullName evidence="2">Cation channel sperm-associated targeting subunit tau</fullName>
    </submittedName>
</protein>
<dbReference type="Proteomes" id="UP001732720">
    <property type="component" value="Chromosome 4"/>
</dbReference>
<name>A0AC58MDN2_CASCN</name>
<organism evidence="1 2">
    <name type="scientific">Castor canadensis</name>
    <name type="common">American beaver</name>
    <dbReference type="NCBI Taxonomy" id="51338"/>
    <lineage>
        <taxon>Eukaryota</taxon>
        <taxon>Metazoa</taxon>
        <taxon>Chordata</taxon>
        <taxon>Craniata</taxon>
        <taxon>Vertebrata</taxon>
        <taxon>Euteleostomi</taxon>
        <taxon>Mammalia</taxon>
        <taxon>Eutheria</taxon>
        <taxon>Euarchontoglires</taxon>
        <taxon>Glires</taxon>
        <taxon>Rodentia</taxon>
        <taxon>Castorimorpha</taxon>
        <taxon>Castoridae</taxon>
        <taxon>Castor</taxon>
    </lineage>
</organism>
<gene>
    <name evidence="2" type="primary">C2cd6</name>
</gene>